<accession>A0A5C1QNA2</accession>
<dbReference type="Proteomes" id="UP000324209">
    <property type="component" value="Chromosome"/>
</dbReference>
<reference evidence="1 2" key="1">
    <citation type="submission" date="2019-02" db="EMBL/GenBank/DDBJ databases">
        <title>Complete Genome Sequence and Methylome Analysis of free living Spirochaetas.</title>
        <authorList>
            <person name="Fomenkov A."/>
            <person name="Dubinina G."/>
            <person name="Leshcheva N."/>
            <person name="Mikheeva N."/>
            <person name="Grabovich M."/>
            <person name="Vincze T."/>
            <person name="Roberts R.J."/>
        </authorList>
    </citation>
    <scope>NUCLEOTIDE SEQUENCE [LARGE SCALE GENOMIC DNA]</scope>
    <source>
        <strain evidence="1 2">K2</strain>
    </source>
</reference>
<organism evidence="1 2">
    <name type="scientific">Oceanispirochaeta crateris</name>
    <dbReference type="NCBI Taxonomy" id="2518645"/>
    <lineage>
        <taxon>Bacteria</taxon>
        <taxon>Pseudomonadati</taxon>
        <taxon>Spirochaetota</taxon>
        <taxon>Spirochaetia</taxon>
        <taxon>Spirochaetales</taxon>
        <taxon>Spirochaetaceae</taxon>
        <taxon>Oceanispirochaeta</taxon>
    </lineage>
</organism>
<dbReference type="AlphaFoldDB" id="A0A5C1QNA2"/>
<proteinExistence type="predicted"/>
<protein>
    <submittedName>
        <fullName evidence="1">DUF386 domain-containing protein</fullName>
    </submittedName>
</protein>
<dbReference type="InterPro" id="IPR037012">
    <property type="entry name" value="NanQ/TabA/YiaL_sf"/>
</dbReference>
<dbReference type="Pfam" id="PF04074">
    <property type="entry name" value="DUF386"/>
    <property type="match status" value="1"/>
</dbReference>
<dbReference type="Gene3D" id="2.60.120.370">
    <property type="entry name" value="YhcH/YjgK/YiaL"/>
    <property type="match status" value="1"/>
</dbReference>
<dbReference type="SUPFAM" id="SSF51197">
    <property type="entry name" value="Clavaminate synthase-like"/>
    <property type="match status" value="1"/>
</dbReference>
<dbReference type="EMBL" id="CP036150">
    <property type="protein sequence ID" value="QEN09575.1"/>
    <property type="molecule type" value="Genomic_DNA"/>
</dbReference>
<dbReference type="InterPro" id="IPR004375">
    <property type="entry name" value="NanQ/TabA/YiaL"/>
</dbReference>
<dbReference type="GO" id="GO:0005829">
    <property type="term" value="C:cytosol"/>
    <property type="evidence" value="ECO:0007669"/>
    <property type="project" value="TreeGrafter"/>
</dbReference>
<dbReference type="PANTHER" id="PTHR34986">
    <property type="entry name" value="EVOLVED BETA-GALACTOSIDASE SUBUNIT BETA"/>
    <property type="match status" value="1"/>
</dbReference>
<dbReference type="OrthoDB" id="9792756at2"/>
<evidence type="ECO:0000313" key="1">
    <source>
        <dbReference type="EMBL" id="QEN09575.1"/>
    </source>
</evidence>
<gene>
    <name evidence="1" type="ORF">EXM22_16895</name>
</gene>
<sequence length="152" mass="17254">MILDTMAQAARYEAIHPRFKAAFDFIRNTDLSAIEVGRYEIDGTDVFALVQSYPSKAIEEKVFEAHKNYIDIQYIIEGVEMMGYTLPEKLTVQTPYNPEKDCEFYDHAEMTECIVESGTYAIFFPEDPHKPGCTVSGKAASNVKKLVLKIKL</sequence>
<dbReference type="RefSeq" id="WP_149487649.1">
    <property type="nucleotide sequence ID" value="NZ_CP036150.1"/>
</dbReference>
<evidence type="ECO:0000313" key="2">
    <source>
        <dbReference type="Proteomes" id="UP000324209"/>
    </source>
</evidence>
<dbReference type="KEGG" id="ock:EXM22_16895"/>
<dbReference type="NCBIfam" id="TIGR00022">
    <property type="entry name" value="YhcH/YjgK/YiaL family protein"/>
    <property type="match status" value="1"/>
</dbReference>
<name>A0A5C1QNA2_9SPIO</name>
<dbReference type="PANTHER" id="PTHR34986:SF1">
    <property type="entry name" value="PROTEIN YIAL"/>
    <property type="match status" value="1"/>
</dbReference>
<keyword evidence="2" id="KW-1185">Reference proteome</keyword>